<dbReference type="InterPro" id="IPR050952">
    <property type="entry name" value="TRIM-NHL_E3_ligases"/>
</dbReference>
<gene>
    <name evidence="2" type="ORF">CRI94_01670</name>
</gene>
<evidence type="ECO:0000256" key="1">
    <source>
        <dbReference type="SAM" id="MobiDB-lite"/>
    </source>
</evidence>
<dbReference type="GO" id="GO:0000209">
    <property type="term" value="P:protein polyubiquitination"/>
    <property type="evidence" value="ECO:0007669"/>
    <property type="project" value="TreeGrafter"/>
</dbReference>
<dbReference type="PANTHER" id="PTHR24104">
    <property type="entry name" value="E3 UBIQUITIN-PROTEIN LIGASE NHLRC1-RELATED"/>
    <property type="match status" value="1"/>
</dbReference>
<evidence type="ECO:0008006" key="4">
    <source>
        <dbReference type="Google" id="ProtNLM"/>
    </source>
</evidence>
<dbReference type="Gene3D" id="2.120.10.30">
    <property type="entry name" value="TolB, C-terminal domain"/>
    <property type="match status" value="2"/>
</dbReference>
<dbReference type="InterPro" id="IPR011042">
    <property type="entry name" value="6-blade_b-propeller_TolB-like"/>
</dbReference>
<dbReference type="GO" id="GO:0061630">
    <property type="term" value="F:ubiquitin protein ligase activity"/>
    <property type="evidence" value="ECO:0007669"/>
    <property type="project" value="TreeGrafter"/>
</dbReference>
<dbReference type="Proteomes" id="UP000220102">
    <property type="component" value="Unassembled WGS sequence"/>
</dbReference>
<evidence type="ECO:0000313" key="3">
    <source>
        <dbReference type="Proteomes" id="UP000220102"/>
    </source>
</evidence>
<name>A0A2A8D223_9BACT</name>
<proteinExistence type="predicted"/>
<dbReference type="PANTHER" id="PTHR24104:SF25">
    <property type="entry name" value="PROTEIN LIN-41"/>
    <property type="match status" value="1"/>
</dbReference>
<sequence length="327" mass="35434">MLMIVAAACPVDLLAQRRPPGSPPPESARRAPELPLRPLLPAVTEEDVEIIGRFGDATSLASTATDLFYVSDAQQSTVTAIAPTGKVIVTLGGRGSEAGAFDEPLDVDPSNGLEIFVADAGNGRIQHFSRSGKYIESLPVGRVDPGNRTSSRQPLFDASRDGVDARADGRPIRVYAASSGDIYVLDARDKLIVRYDRQRRVEPFAGGFDARDGRLVDPIAMTMVDDRLVVADAGRGELLLFDRFGSFDGIAPIPPNIRVRNLVADDDELWIVAPERIVVFDIRRGRPIGTIPVTLGEPLVDVDRLDGMLALLTPTRLLLARNVRLPR</sequence>
<feature type="region of interest" description="Disordered" evidence="1">
    <location>
        <begin position="141"/>
        <end position="162"/>
    </location>
</feature>
<protein>
    <recommendedName>
        <fullName evidence="4">6-bladed beta-propeller</fullName>
    </recommendedName>
</protein>
<organism evidence="2 3">
    <name type="scientific">Longibacter salinarum</name>
    <dbReference type="NCBI Taxonomy" id="1850348"/>
    <lineage>
        <taxon>Bacteria</taxon>
        <taxon>Pseudomonadati</taxon>
        <taxon>Rhodothermota</taxon>
        <taxon>Rhodothermia</taxon>
        <taxon>Rhodothermales</taxon>
        <taxon>Salisaetaceae</taxon>
        <taxon>Longibacter</taxon>
    </lineage>
</organism>
<evidence type="ECO:0000313" key="2">
    <source>
        <dbReference type="EMBL" id="PEN15022.1"/>
    </source>
</evidence>
<keyword evidence="3" id="KW-1185">Reference proteome</keyword>
<accession>A0A2A8D223</accession>
<dbReference type="SUPFAM" id="SSF101898">
    <property type="entry name" value="NHL repeat"/>
    <property type="match status" value="1"/>
</dbReference>
<dbReference type="EMBL" id="PDEQ01000001">
    <property type="protein sequence ID" value="PEN15022.1"/>
    <property type="molecule type" value="Genomic_DNA"/>
</dbReference>
<feature type="region of interest" description="Disordered" evidence="1">
    <location>
        <begin position="15"/>
        <end position="34"/>
    </location>
</feature>
<reference evidence="2 3" key="1">
    <citation type="submission" date="2017-10" db="EMBL/GenBank/DDBJ databases">
        <title>Draft genome of Longibacter Salinarum.</title>
        <authorList>
            <person name="Goh K.M."/>
            <person name="Shamsir M.S."/>
            <person name="Lim S.W."/>
        </authorList>
    </citation>
    <scope>NUCLEOTIDE SEQUENCE [LARGE SCALE GENOMIC DNA]</scope>
    <source>
        <strain evidence="2 3">KCTC 52045</strain>
    </source>
</reference>
<dbReference type="GO" id="GO:0043161">
    <property type="term" value="P:proteasome-mediated ubiquitin-dependent protein catabolic process"/>
    <property type="evidence" value="ECO:0007669"/>
    <property type="project" value="TreeGrafter"/>
</dbReference>
<dbReference type="AlphaFoldDB" id="A0A2A8D223"/>
<comment type="caution">
    <text evidence="2">The sequence shown here is derived from an EMBL/GenBank/DDBJ whole genome shotgun (WGS) entry which is preliminary data.</text>
</comment>
<dbReference type="GO" id="GO:0008270">
    <property type="term" value="F:zinc ion binding"/>
    <property type="evidence" value="ECO:0007669"/>
    <property type="project" value="UniProtKB-KW"/>
</dbReference>